<keyword evidence="4" id="KW-0804">Transcription</keyword>
<evidence type="ECO:0000256" key="2">
    <source>
        <dbReference type="ARBA" id="ARBA00023015"/>
    </source>
</evidence>
<sequence length="136" mass="15651">MCVYIYTTPLIKMTCSHCEKQGLLTYQLSPLQNQNPLSFHLHHKDSMEVQFQHQQQQHKGSQIPVNNIISSSIKEVKFKGRKSSNGRNKFVGVRQRPSGRWVAEIKDTTKKIRMWLGTFETAEEAARAYDEAACLL</sequence>
<dbReference type="PANTHER" id="PTHR31194:SF1">
    <property type="entry name" value="ETHYLENE-RESPONSIVE TRANSCRIPTION FACTOR ERN2"/>
    <property type="match status" value="1"/>
</dbReference>
<protein>
    <submittedName>
        <fullName evidence="8">Transcription factor ERF34</fullName>
    </submittedName>
</protein>
<evidence type="ECO:0000256" key="4">
    <source>
        <dbReference type="ARBA" id="ARBA00023163"/>
    </source>
</evidence>
<dbReference type="InterPro" id="IPR050913">
    <property type="entry name" value="AP2/ERF_ERF"/>
</dbReference>
<keyword evidence="3" id="KW-0238">DNA-binding</keyword>
<dbReference type="CDD" id="cd00018">
    <property type="entry name" value="AP2"/>
    <property type="match status" value="1"/>
</dbReference>
<dbReference type="InterPro" id="IPR001471">
    <property type="entry name" value="AP2/ERF_dom"/>
</dbReference>
<dbReference type="SMART" id="SM00380">
    <property type="entry name" value="AP2"/>
    <property type="match status" value="1"/>
</dbReference>
<dbReference type="GO" id="GO:0003677">
    <property type="term" value="F:DNA binding"/>
    <property type="evidence" value="ECO:0007669"/>
    <property type="project" value="UniProtKB-KW"/>
</dbReference>
<evidence type="ECO:0000256" key="3">
    <source>
        <dbReference type="ARBA" id="ARBA00023125"/>
    </source>
</evidence>
<evidence type="ECO:0000256" key="5">
    <source>
        <dbReference type="ARBA" id="ARBA00023242"/>
    </source>
</evidence>
<dbReference type="PROSITE" id="PS51032">
    <property type="entry name" value="AP2_ERF"/>
    <property type="match status" value="1"/>
</dbReference>
<comment type="similarity">
    <text evidence="6">Belongs to the AP2/ERF transcription factor family. ERF subfamily.</text>
</comment>
<evidence type="ECO:0000259" key="7">
    <source>
        <dbReference type="PROSITE" id="PS51032"/>
    </source>
</evidence>
<evidence type="ECO:0000256" key="6">
    <source>
        <dbReference type="ARBA" id="ARBA00024343"/>
    </source>
</evidence>
<accession>A0A9E8Z3V0</accession>
<dbReference type="GO" id="GO:0005634">
    <property type="term" value="C:nucleus"/>
    <property type="evidence" value="ECO:0007669"/>
    <property type="project" value="UniProtKB-SubCell"/>
</dbReference>
<organism evidence="8">
    <name type="scientific">Nothapodytes nimmoniana</name>
    <name type="common">Nothapodytes foetida</name>
    <dbReference type="NCBI Taxonomy" id="159386"/>
    <lineage>
        <taxon>Eukaryota</taxon>
        <taxon>Viridiplantae</taxon>
        <taxon>Streptophyta</taxon>
        <taxon>Embryophyta</taxon>
        <taxon>Tracheophyta</taxon>
        <taxon>Spermatophyta</taxon>
        <taxon>Magnoliopsida</taxon>
        <taxon>eudicotyledons</taxon>
        <taxon>Gunneridae</taxon>
        <taxon>Pentapetalae</taxon>
        <taxon>asterids</taxon>
        <taxon>lamiids</taxon>
        <taxon>Icacinales</taxon>
        <taxon>Icacinaceae</taxon>
        <taxon>Nothapodytes</taxon>
    </lineage>
</organism>
<dbReference type="PRINTS" id="PR00367">
    <property type="entry name" value="ETHRSPELEMNT"/>
</dbReference>
<dbReference type="PANTHER" id="PTHR31194">
    <property type="entry name" value="SHN SHINE , DNA BINDING / TRANSCRIPTION FACTOR"/>
    <property type="match status" value="1"/>
</dbReference>
<dbReference type="InterPro" id="IPR016177">
    <property type="entry name" value="DNA-bd_dom_sf"/>
</dbReference>
<dbReference type="AlphaFoldDB" id="A0A9E8Z3V0"/>
<dbReference type="GO" id="GO:0003700">
    <property type="term" value="F:DNA-binding transcription factor activity"/>
    <property type="evidence" value="ECO:0007669"/>
    <property type="project" value="InterPro"/>
</dbReference>
<dbReference type="FunFam" id="3.30.730.10:FF:000005">
    <property type="entry name" value="ethylene-responsive transcription factor RAP2-11"/>
    <property type="match status" value="1"/>
</dbReference>
<keyword evidence="2" id="KW-0805">Transcription regulation</keyword>
<feature type="domain" description="AP2/ERF" evidence="7">
    <location>
        <begin position="89"/>
        <end position="136"/>
    </location>
</feature>
<keyword evidence="5" id="KW-0539">Nucleus</keyword>
<dbReference type="SUPFAM" id="SSF54171">
    <property type="entry name" value="DNA-binding domain"/>
    <property type="match status" value="1"/>
</dbReference>
<dbReference type="EMBL" id="OP311467">
    <property type="protein sequence ID" value="WAK85995.1"/>
    <property type="molecule type" value="mRNA"/>
</dbReference>
<reference evidence="8" key="1">
    <citation type="submission" date="2022-08" db="EMBL/GenBank/DDBJ databases">
        <title>Phylogenomics of transcriptionally active AP2/ERF and bHLH transcription factors and their promoter regions regulating camptothecin biosynthesis in Nothapodytes nimmoniana.</title>
        <authorList>
            <person name="Godbole R.C."/>
            <person name="Pable A.A."/>
            <person name="Singh S."/>
            <person name="Barvkar V.T."/>
        </authorList>
    </citation>
    <scope>NUCLEOTIDE SEQUENCE</scope>
</reference>
<evidence type="ECO:0000256" key="1">
    <source>
        <dbReference type="ARBA" id="ARBA00004123"/>
    </source>
</evidence>
<dbReference type="InterPro" id="IPR036955">
    <property type="entry name" value="AP2/ERF_dom_sf"/>
</dbReference>
<evidence type="ECO:0000313" key="8">
    <source>
        <dbReference type="EMBL" id="WAK85995.1"/>
    </source>
</evidence>
<dbReference type="Gene3D" id="3.30.730.10">
    <property type="entry name" value="AP2/ERF domain"/>
    <property type="match status" value="1"/>
</dbReference>
<proteinExistence type="evidence at transcript level"/>
<name>A0A9E8Z3V0_NOTNI</name>
<comment type="subcellular location">
    <subcellularLocation>
        <location evidence="1">Nucleus</location>
    </subcellularLocation>
</comment>
<dbReference type="Pfam" id="PF00847">
    <property type="entry name" value="AP2"/>
    <property type="match status" value="1"/>
</dbReference>